<organism evidence="3 4">
    <name type="scientific">Streptomyces siderophoricus</name>
    <dbReference type="NCBI Taxonomy" id="2802281"/>
    <lineage>
        <taxon>Bacteria</taxon>
        <taxon>Bacillati</taxon>
        <taxon>Actinomycetota</taxon>
        <taxon>Actinomycetes</taxon>
        <taxon>Kitasatosporales</taxon>
        <taxon>Streptomycetaceae</taxon>
        <taxon>Streptomyces</taxon>
    </lineage>
</organism>
<proteinExistence type="inferred from homology"/>
<dbReference type="InterPro" id="IPR042070">
    <property type="entry name" value="PucR_C-HTH_sf"/>
</dbReference>
<reference evidence="3 4" key="1">
    <citation type="submission" date="2021-01" db="EMBL/GenBank/DDBJ databases">
        <title>WGS of actinomycetes isolated from Thailand.</title>
        <authorList>
            <person name="Thawai C."/>
        </authorList>
    </citation>
    <scope>NUCLEOTIDE SEQUENCE [LARGE SCALE GENOMIC DNA]</scope>
    <source>
        <strain evidence="3 4">CH9-7</strain>
    </source>
</reference>
<dbReference type="InterPro" id="IPR051448">
    <property type="entry name" value="CdaR-like_regulators"/>
</dbReference>
<dbReference type="InterPro" id="IPR003018">
    <property type="entry name" value="GAF"/>
</dbReference>
<dbReference type="InterPro" id="IPR029016">
    <property type="entry name" value="GAF-like_dom_sf"/>
</dbReference>
<gene>
    <name evidence="3" type="ORF">JK360_34330</name>
</gene>
<dbReference type="SMART" id="SM00065">
    <property type="entry name" value="GAF"/>
    <property type="match status" value="1"/>
</dbReference>
<dbReference type="Gene3D" id="3.30.450.40">
    <property type="match status" value="1"/>
</dbReference>
<evidence type="ECO:0000256" key="1">
    <source>
        <dbReference type="ARBA" id="ARBA00006754"/>
    </source>
</evidence>
<dbReference type="InterPro" id="IPR025736">
    <property type="entry name" value="PucR_C-HTH_dom"/>
</dbReference>
<evidence type="ECO:0000313" key="3">
    <source>
        <dbReference type="EMBL" id="MBL1094336.1"/>
    </source>
</evidence>
<dbReference type="PANTHER" id="PTHR33744">
    <property type="entry name" value="CARBOHYDRATE DIACID REGULATOR"/>
    <property type="match status" value="1"/>
</dbReference>
<keyword evidence="4" id="KW-1185">Reference proteome</keyword>
<dbReference type="Proteomes" id="UP000629371">
    <property type="component" value="Unassembled WGS sequence"/>
</dbReference>
<protein>
    <submittedName>
        <fullName evidence="3">Helix-turn-helix domain-containing protein</fullName>
    </submittedName>
</protein>
<feature type="domain" description="GAF" evidence="2">
    <location>
        <begin position="88"/>
        <end position="243"/>
    </location>
</feature>
<dbReference type="PANTHER" id="PTHR33744:SF1">
    <property type="entry name" value="DNA-BINDING TRANSCRIPTIONAL ACTIVATOR ADER"/>
    <property type="match status" value="1"/>
</dbReference>
<accession>A0ABS1N2P4</accession>
<dbReference type="Pfam" id="PF17853">
    <property type="entry name" value="GGDEF_2"/>
    <property type="match status" value="1"/>
</dbReference>
<dbReference type="SUPFAM" id="SSF55781">
    <property type="entry name" value="GAF domain-like"/>
    <property type="match status" value="1"/>
</dbReference>
<name>A0ABS1N2P4_9ACTN</name>
<dbReference type="InterPro" id="IPR041522">
    <property type="entry name" value="CdaR_GGDEF"/>
</dbReference>
<evidence type="ECO:0000313" key="4">
    <source>
        <dbReference type="Proteomes" id="UP000629371"/>
    </source>
</evidence>
<evidence type="ECO:0000259" key="2">
    <source>
        <dbReference type="SMART" id="SM00065"/>
    </source>
</evidence>
<dbReference type="EMBL" id="JAERRI010000027">
    <property type="protein sequence ID" value="MBL1094336.1"/>
    <property type="molecule type" value="Genomic_DNA"/>
</dbReference>
<dbReference type="Gene3D" id="1.10.10.2840">
    <property type="entry name" value="PucR C-terminal helix-turn-helix domain"/>
    <property type="match status" value="1"/>
</dbReference>
<dbReference type="Pfam" id="PF13556">
    <property type="entry name" value="HTH_30"/>
    <property type="match status" value="1"/>
</dbReference>
<sequence>MFVLSRPETAADAVAVLELLAQEAPPSAFDALVHDARAAGAPPEHLARVSRARDLGLRVQALFQHREQREAGLNALVETARDLTLPYTLHALLKVITRRARLLLHVDMSYISFPAETDADPGGDFYVHTADGQTTALTEGMPVPGASGLTSDVQGGSAPFWTPDYLSDERIAHSEVIDGVVRAEGLRAVLAVPLRHADSFLGVLYCADRKVRHFTPDEIALMTSLADLAAVAIEKSRTLNTVQAEIAELELAVSAAKSGLAEALRGQDAQARLTGLLLEGGDLHALAQLAGEELEAAVLVVGPDGATLAPAGERPGPEPEVLARAALDAHHHHRAARLPDGTWVAPVAAGAEDLGTLVVRPSGTGGIDQRLLAQTARTAAVMQLMLRSTTIAESQIRDAFFDDLLTVPHGQTEQLQERARRLSIDLGRPHVVVVARPEGGAQGRALIWASSYTYRMGGLRSIRDGVISLLLPGEDAGAAAKAVSDALTPLLDHPVTVGAAGPFTGLEPVRPAFQEAMRCLDALAALDCHGTTASARDLGFLGVLLGDVRDVSGFIEDAIGPVLAYDAQRFTQLVPTLEAYFDAGGSPTYAAEALHVHPNTVSRRLERITELLGPNWQKPAQTLEIQLALRLQRVRGALRPYEDGPAAPPPAHRPLP</sequence>
<comment type="caution">
    <text evidence="3">The sequence shown here is derived from an EMBL/GenBank/DDBJ whole genome shotgun (WGS) entry which is preliminary data.</text>
</comment>
<comment type="similarity">
    <text evidence="1">Belongs to the CdaR family.</text>
</comment>
<dbReference type="Pfam" id="PF01590">
    <property type="entry name" value="GAF"/>
    <property type="match status" value="1"/>
</dbReference>